<sequence length="114" mass="12749">MAKATQQVFAEDMSEEKVDFCLEIATDAFNQASFQGKVYSYVANFIRAALEKQYGKGWNVVVGKSFGAFVTHEIKTYFYGSVVPGVCVLIWRCEGEPPECDRDGMPISVETEDK</sequence>
<dbReference type="GO" id="GO:0007017">
    <property type="term" value="P:microtubule-based process"/>
    <property type="evidence" value="ECO:0007669"/>
    <property type="project" value="InterPro"/>
</dbReference>
<dbReference type="PANTHER" id="PTHR11886">
    <property type="entry name" value="DYNEIN LIGHT CHAIN"/>
    <property type="match status" value="1"/>
</dbReference>
<protein>
    <recommendedName>
        <fullName evidence="1">Dynein light chain</fullName>
    </recommendedName>
</protein>
<proteinExistence type="inferred from homology"/>
<dbReference type="GO" id="GO:0045505">
    <property type="term" value="F:dynein intermediate chain binding"/>
    <property type="evidence" value="ECO:0007669"/>
    <property type="project" value="TreeGrafter"/>
</dbReference>
<keyword evidence="1" id="KW-0206">Cytoskeleton</keyword>
<dbReference type="GO" id="GO:0005874">
    <property type="term" value="C:microtubule"/>
    <property type="evidence" value="ECO:0007669"/>
    <property type="project" value="UniProtKB-KW"/>
</dbReference>
<keyword evidence="1" id="KW-0243">Dynein</keyword>
<dbReference type="PANTHER" id="PTHR11886:SF112">
    <property type="entry name" value="DYNEIN LIGHT CHAIN"/>
    <property type="match status" value="1"/>
</dbReference>
<reference evidence="3" key="2">
    <citation type="submission" date="2021-11" db="EMBL/GenBank/DDBJ databases">
        <authorList>
            <consortium name="Genoscope - CEA"/>
            <person name="William W."/>
        </authorList>
    </citation>
    <scope>NUCLEOTIDE SEQUENCE</scope>
</reference>
<dbReference type="Gene3D" id="3.30.740.10">
    <property type="entry name" value="Protein Inhibitor Of Neuronal Nitric Oxide Synthase"/>
    <property type="match status" value="1"/>
</dbReference>
<dbReference type="EMBL" id="HBIW01012520">
    <property type="protein sequence ID" value="CAE0695324.1"/>
    <property type="molecule type" value="Transcribed_RNA"/>
</dbReference>
<dbReference type="CDD" id="cd21450">
    <property type="entry name" value="DLC-like_DYNLL1-like"/>
    <property type="match status" value="1"/>
</dbReference>
<dbReference type="EMBL" id="CAKKNE010000003">
    <property type="protein sequence ID" value="CAH0371054.1"/>
    <property type="molecule type" value="Genomic_DNA"/>
</dbReference>
<dbReference type="AlphaFoldDB" id="A0A7S4E7C9"/>
<comment type="subcellular location">
    <subcellularLocation>
        <location evidence="1">Cytoplasm</location>
        <location evidence="1">Cytoskeleton</location>
    </subcellularLocation>
</comment>
<evidence type="ECO:0000313" key="3">
    <source>
        <dbReference type="EMBL" id="CAH0371054.1"/>
    </source>
</evidence>
<dbReference type="InterPro" id="IPR037177">
    <property type="entry name" value="DLC_sf"/>
</dbReference>
<name>A0A7S4E7C9_9STRA</name>
<dbReference type="InterPro" id="IPR001372">
    <property type="entry name" value="Dynein_light_chain_typ-1/2"/>
</dbReference>
<dbReference type="SUPFAM" id="SSF54648">
    <property type="entry name" value="DLC"/>
    <property type="match status" value="1"/>
</dbReference>
<keyword evidence="1" id="KW-0963">Cytoplasm</keyword>
<evidence type="ECO:0000313" key="2">
    <source>
        <dbReference type="EMBL" id="CAE0695324.1"/>
    </source>
</evidence>
<organism evidence="2">
    <name type="scientific">Pelagomonas calceolata</name>
    <dbReference type="NCBI Taxonomy" id="35677"/>
    <lineage>
        <taxon>Eukaryota</taxon>
        <taxon>Sar</taxon>
        <taxon>Stramenopiles</taxon>
        <taxon>Ochrophyta</taxon>
        <taxon>Pelagophyceae</taxon>
        <taxon>Pelagomonadales</taxon>
        <taxon>Pelagomonadaceae</taxon>
        <taxon>Pelagomonas</taxon>
    </lineage>
</organism>
<dbReference type="Proteomes" id="UP000789595">
    <property type="component" value="Unassembled WGS sequence"/>
</dbReference>
<evidence type="ECO:0000313" key="4">
    <source>
        <dbReference type="Proteomes" id="UP000789595"/>
    </source>
</evidence>
<reference evidence="2" key="1">
    <citation type="submission" date="2021-01" db="EMBL/GenBank/DDBJ databases">
        <authorList>
            <person name="Corre E."/>
            <person name="Pelletier E."/>
            <person name="Niang G."/>
            <person name="Scheremetjew M."/>
            <person name="Finn R."/>
            <person name="Kale V."/>
            <person name="Holt S."/>
            <person name="Cochrane G."/>
            <person name="Meng A."/>
            <person name="Brown T."/>
            <person name="Cohen L."/>
        </authorList>
    </citation>
    <scope>NUCLEOTIDE SEQUENCE</scope>
    <source>
        <strain evidence="2">CCMP1756</strain>
    </source>
</reference>
<dbReference type="OrthoDB" id="10033309at2759"/>
<comment type="similarity">
    <text evidence="1">Belongs to the dynein light chain family.</text>
</comment>
<keyword evidence="4" id="KW-1185">Reference proteome</keyword>
<dbReference type="Pfam" id="PF01221">
    <property type="entry name" value="Dynein_light"/>
    <property type="match status" value="1"/>
</dbReference>
<dbReference type="GO" id="GO:0005868">
    <property type="term" value="C:cytoplasmic dynein complex"/>
    <property type="evidence" value="ECO:0007669"/>
    <property type="project" value="TreeGrafter"/>
</dbReference>
<keyword evidence="1" id="KW-0505">Motor protein</keyword>
<accession>A0A7S4E7C9</accession>
<evidence type="ECO:0000256" key="1">
    <source>
        <dbReference type="RuleBase" id="RU365010"/>
    </source>
</evidence>
<keyword evidence="1" id="KW-0493">Microtubule</keyword>
<gene>
    <name evidence="2" type="ORF">PCAL00307_LOCUS10760</name>
    <name evidence="3" type="ORF">PECAL_3P09740</name>
</gene>
<dbReference type="SMART" id="SM01375">
    <property type="entry name" value="Dynein_light"/>
    <property type="match status" value="1"/>
</dbReference>